<feature type="active site" description="Acyl-ester intermediate" evidence="7">
    <location>
        <position position="105"/>
    </location>
</feature>
<dbReference type="GO" id="GO:0071555">
    <property type="term" value="P:cell wall organization"/>
    <property type="evidence" value="ECO:0007669"/>
    <property type="project" value="UniProtKB-KW"/>
</dbReference>
<keyword evidence="3" id="KW-0378">Hydrolase</keyword>
<dbReference type="Gene3D" id="3.40.710.10">
    <property type="entry name" value="DD-peptidase/beta-lactamase superfamily"/>
    <property type="match status" value="1"/>
</dbReference>
<name>A0A2G3E5X9_9FIRM</name>
<evidence type="ECO:0000256" key="8">
    <source>
        <dbReference type="PIRSR" id="PIRSR618044-2"/>
    </source>
</evidence>
<proteinExistence type="inferred from homology"/>
<dbReference type="InterPro" id="IPR012338">
    <property type="entry name" value="Beta-lactam/transpept-like"/>
</dbReference>
<keyword evidence="5" id="KW-0573">Peptidoglycan synthesis</keyword>
<dbReference type="GO" id="GO:0009252">
    <property type="term" value="P:peptidoglycan biosynthetic process"/>
    <property type="evidence" value="ECO:0007669"/>
    <property type="project" value="UniProtKB-KW"/>
</dbReference>
<dbReference type="GO" id="GO:0008360">
    <property type="term" value="P:regulation of cell shape"/>
    <property type="evidence" value="ECO:0007669"/>
    <property type="project" value="UniProtKB-KW"/>
</dbReference>
<protein>
    <submittedName>
        <fullName evidence="12">Peptidase S11</fullName>
    </submittedName>
</protein>
<comment type="caution">
    <text evidence="12">The sequence shown here is derived from an EMBL/GenBank/DDBJ whole genome shotgun (WGS) entry which is preliminary data.</text>
</comment>
<feature type="binding site" evidence="8">
    <location>
        <position position="278"/>
    </location>
    <ligand>
        <name>substrate</name>
    </ligand>
</feature>
<dbReference type="AlphaFoldDB" id="A0A2G3E5X9"/>
<evidence type="ECO:0000256" key="2">
    <source>
        <dbReference type="ARBA" id="ARBA00022729"/>
    </source>
</evidence>
<evidence type="ECO:0000256" key="3">
    <source>
        <dbReference type="ARBA" id="ARBA00022801"/>
    </source>
</evidence>
<evidence type="ECO:0000313" key="12">
    <source>
        <dbReference type="EMBL" id="PHU38580.1"/>
    </source>
</evidence>
<keyword evidence="13" id="KW-1185">Reference proteome</keyword>
<evidence type="ECO:0000256" key="10">
    <source>
        <dbReference type="SAM" id="SignalP"/>
    </source>
</evidence>
<evidence type="ECO:0000256" key="4">
    <source>
        <dbReference type="ARBA" id="ARBA00022960"/>
    </source>
</evidence>
<keyword evidence="2 10" id="KW-0732">Signal</keyword>
<sequence length="327" mass="35319">MICINNHLKQKLLCIICIAAVFLTACSSNDSFADAYAAYENPYSIQQTSGKKINFFSSDLCVTGTADLGVNEVAAYTAGASGAFNITRKEVVYASSIYEKMFPASLTKILTAYIILNNCKLDDKVTISENAVNLEADASNCGLKSGDVISVESLLYGLLLPSGNDAAIALAEYCCGSVEAFADKMNQTAKSLGATASHFCNPSGLHDDNHYTTVYDLYLIFQSCIKNEEFVKIINTKEITVKYSDIKGESVQKTYENTNRYLIGKESIPSGFEVIGGKTGTTNAAGNCLVLLSKNAENEEIVSIVMKSASKTDLYNLMSQILNTFCS</sequence>
<keyword evidence="4" id="KW-0133">Cell shape</keyword>
<evidence type="ECO:0000256" key="1">
    <source>
        <dbReference type="ARBA" id="ARBA00007164"/>
    </source>
</evidence>
<feature type="signal peptide" evidence="10">
    <location>
        <begin position="1"/>
        <end position="33"/>
    </location>
</feature>
<dbReference type="InterPro" id="IPR001967">
    <property type="entry name" value="Peptidase_S11_N"/>
</dbReference>
<accession>A0A2G3E5X9</accession>
<dbReference type="EMBL" id="PDYG01000006">
    <property type="protein sequence ID" value="PHU38580.1"/>
    <property type="molecule type" value="Genomic_DNA"/>
</dbReference>
<dbReference type="GO" id="GO:0006508">
    <property type="term" value="P:proteolysis"/>
    <property type="evidence" value="ECO:0007669"/>
    <property type="project" value="InterPro"/>
</dbReference>
<keyword evidence="6" id="KW-0961">Cell wall biogenesis/degradation</keyword>
<evidence type="ECO:0000256" key="9">
    <source>
        <dbReference type="RuleBase" id="RU004016"/>
    </source>
</evidence>
<comment type="similarity">
    <text evidence="1 9">Belongs to the peptidase S11 family.</text>
</comment>
<evidence type="ECO:0000259" key="11">
    <source>
        <dbReference type="Pfam" id="PF00768"/>
    </source>
</evidence>
<dbReference type="PANTHER" id="PTHR21581">
    <property type="entry name" value="D-ALANYL-D-ALANINE CARBOXYPEPTIDASE"/>
    <property type="match status" value="1"/>
</dbReference>
<dbReference type="Pfam" id="PF00768">
    <property type="entry name" value="Peptidase_S11"/>
    <property type="match status" value="1"/>
</dbReference>
<evidence type="ECO:0000313" key="13">
    <source>
        <dbReference type="Proteomes" id="UP000224563"/>
    </source>
</evidence>
<feature type="active site" evidence="7">
    <location>
        <position position="162"/>
    </location>
</feature>
<reference evidence="12 13" key="1">
    <citation type="submission" date="2017-10" db="EMBL/GenBank/DDBJ databases">
        <title>Resolving the taxonomy of Roseburia spp., Eubacterium rectale and Agathobacter spp. through phylogenomic analysis.</title>
        <authorList>
            <person name="Sheridan P.O."/>
            <person name="Walker A.W."/>
            <person name="Duncan S.H."/>
            <person name="Scott K.P."/>
            <person name="Toole P.W.O."/>
            <person name="Luis P."/>
            <person name="Flint H.J."/>
        </authorList>
    </citation>
    <scope>NUCLEOTIDE SEQUENCE [LARGE SCALE GENOMIC DNA]</scope>
    <source>
        <strain evidence="12 13">JK623</strain>
    </source>
</reference>
<dbReference type="Proteomes" id="UP000224563">
    <property type="component" value="Unassembled WGS sequence"/>
</dbReference>
<feature type="active site" description="Proton acceptor" evidence="7">
    <location>
        <position position="108"/>
    </location>
</feature>
<evidence type="ECO:0000256" key="6">
    <source>
        <dbReference type="ARBA" id="ARBA00023316"/>
    </source>
</evidence>
<feature type="domain" description="Peptidase S11 D-alanyl-D-alanine carboxypeptidase A N-terminal" evidence="11">
    <location>
        <begin position="88"/>
        <end position="308"/>
    </location>
</feature>
<reference evidence="12 13" key="2">
    <citation type="submission" date="2017-10" db="EMBL/GenBank/DDBJ databases">
        <authorList>
            <person name="Banno H."/>
            <person name="Chua N.-H."/>
        </authorList>
    </citation>
    <scope>NUCLEOTIDE SEQUENCE [LARGE SCALE GENOMIC DNA]</scope>
    <source>
        <strain evidence="12 13">JK623</strain>
    </source>
</reference>
<dbReference type="GO" id="GO:0009002">
    <property type="term" value="F:serine-type D-Ala-D-Ala carboxypeptidase activity"/>
    <property type="evidence" value="ECO:0007669"/>
    <property type="project" value="InterPro"/>
</dbReference>
<dbReference type="PANTHER" id="PTHR21581:SF6">
    <property type="entry name" value="TRAFFICKING PROTEIN PARTICLE COMPLEX SUBUNIT 12"/>
    <property type="match status" value="1"/>
</dbReference>
<feature type="chain" id="PRO_5039047782" evidence="10">
    <location>
        <begin position="34"/>
        <end position="327"/>
    </location>
</feature>
<dbReference type="RefSeq" id="WP_099385483.1">
    <property type="nucleotide sequence ID" value="NZ_JANSWH010000099.1"/>
</dbReference>
<evidence type="ECO:0000256" key="7">
    <source>
        <dbReference type="PIRSR" id="PIRSR618044-1"/>
    </source>
</evidence>
<organism evidence="12 13">
    <name type="scientific">Agathobacter ruminis</name>
    <dbReference type="NCBI Taxonomy" id="1712665"/>
    <lineage>
        <taxon>Bacteria</taxon>
        <taxon>Bacillati</taxon>
        <taxon>Bacillota</taxon>
        <taxon>Clostridia</taxon>
        <taxon>Lachnospirales</taxon>
        <taxon>Lachnospiraceae</taxon>
        <taxon>Agathobacter</taxon>
    </lineage>
</organism>
<evidence type="ECO:0000256" key="5">
    <source>
        <dbReference type="ARBA" id="ARBA00022984"/>
    </source>
</evidence>
<dbReference type="SUPFAM" id="SSF56601">
    <property type="entry name" value="beta-lactamase/transpeptidase-like"/>
    <property type="match status" value="1"/>
</dbReference>
<dbReference type="InterPro" id="IPR018044">
    <property type="entry name" value="Peptidase_S11"/>
</dbReference>
<gene>
    <name evidence="12" type="ORF">CSX02_02330</name>
</gene>
<dbReference type="PRINTS" id="PR00725">
    <property type="entry name" value="DADACBPTASE1"/>
</dbReference>